<feature type="transmembrane region" description="Helical" evidence="7">
    <location>
        <begin position="181"/>
        <end position="203"/>
    </location>
</feature>
<feature type="transmembrane region" description="Helical" evidence="7">
    <location>
        <begin position="67"/>
        <end position="87"/>
    </location>
</feature>
<feature type="transmembrane region" description="Helical" evidence="7">
    <location>
        <begin position="346"/>
        <end position="371"/>
    </location>
</feature>
<reference evidence="9" key="1">
    <citation type="submission" date="2021-01" db="EMBL/GenBank/DDBJ databases">
        <title>Whole genome shotgun sequence of Rugosimonospora africana NBRC 104875.</title>
        <authorList>
            <person name="Komaki H."/>
            <person name="Tamura T."/>
        </authorList>
    </citation>
    <scope>NUCLEOTIDE SEQUENCE</scope>
    <source>
        <strain evidence="9">NBRC 104875</strain>
    </source>
</reference>
<name>A0A8J3QW53_9ACTN</name>
<evidence type="ECO:0000313" key="9">
    <source>
        <dbReference type="EMBL" id="GIH15846.1"/>
    </source>
</evidence>
<feature type="transmembrane region" description="Helical" evidence="7">
    <location>
        <begin position="125"/>
        <end position="145"/>
    </location>
</feature>
<feature type="transmembrane region" description="Helical" evidence="7">
    <location>
        <begin position="94"/>
        <end position="113"/>
    </location>
</feature>
<keyword evidence="10" id="KW-1185">Reference proteome</keyword>
<feature type="transmembrane region" description="Helical" evidence="7">
    <location>
        <begin position="289"/>
        <end position="308"/>
    </location>
</feature>
<dbReference type="InterPro" id="IPR011701">
    <property type="entry name" value="MFS"/>
</dbReference>
<feature type="transmembrane region" description="Helical" evidence="7">
    <location>
        <begin position="262"/>
        <end position="282"/>
    </location>
</feature>
<protein>
    <submittedName>
        <fullName evidence="9">Putative sugar efflux transporter</fullName>
    </submittedName>
</protein>
<dbReference type="EMBL" id="BONZ01000038">
    <property type="protein sequence ID" value="GIH15846.1"/>
    <property type="molecule type" value="Genomic_DNA"/>
</dbReference>
<keyword evidence="3 7" id="KW-0812">Transmembrane</keyword>
<feature type="transmembrane region" description="Helical" evidence="7">
    <location>
        <begin position="314"/>
        <end position="334"/>
    </location>
</feature>
<feature type="transmembrane region" description="Helical" evidence="7">
    <location>
        <begin position="28"/>
        <end position="55"/>
    </location>
</feature>
<sequence length="454" mass="45573">MNRPTDRSIGAPQSSGWHPPTSPARANAALLALSVAAFCFVTTEILPIGLLTVIAGDLHRSRSQVGLLVTGYAAVVVLAALPLTGLTRRLPRRWLLGGTLAVFAAGALTSALARDYPVLLATRMVVALSQAVFWSVVNSSAAGLFPPNLRGRTVARVGIGNALAPVLGVPAGTWLGQQAGWRWSFAVMGGIGVVVSLAVLALMPTIPPDQAGSARGASPDPRRYAVLLAGIVLCVTGYLTAITYITPFLLDVTGFGASSLSPLLFASGLAGLAGTVIVGTVLDRHPRPALVTPLALIVAGLLGLYATGTMKLPAIVLLCVTGLAYSALVVAVGGRTLQVAPGNTDVAGAGVNSAFNVGIGAGALLGSALIGTLGTRSITLVGGLLTGAAFAVLAAEPLLAGPRLAGRRPAGRGSPAVAGREATTVDGAGGADGPGPGRPAPPRARVSRSRTGRR</sequence>
<feature type="region of interest" description="Disordered" evidence="6">
    <location>
        <begin position="1"/>
        <end position="20"/>
    </location>
</feature>
<organism evidence="9 10">
    <name type="scientific">Rugosimonospora africana</name>
    <dbReference type="NCBI Taxonomy" id="556532"/>
    <lineage>
        <taxon>Bacteria</taxon>
        <taxon>Bacillati</taxon>
        <taxon>Actinomycetota</taxon>
        <taxon>Actinomycetes</taxon>
        <taxon>Micromonosporales</taxon>
        <taxon>Micromonosporaceae</taxon>
        <taxon>Rugosimonospora</taxon>
    </lineage>
</organism>
<evidence type="ECO:0000256" key="7">
    <source>
        <dbReference type="SAM" id="Phobius"/>
    </source>
</evidence>
<evidence type="ECO:0000256" key="1">
    <source>
        <dbReference type="ARBA" id="ARBA00004651"/>
    </source>
</evidence>
<evidence type="ECO:0000259" key="8">
    <source>
        <dbReference type="PROSITE" id="PS50850"/>
    </source>
</evidence>
<evidence type="ECO:0000256" key="3">
    <source>
        <dbReference type="ARBA" id="ARBA00022692"/>
    </source>
</evidence>
<keyword evidence="5 7" id="KW-0472">Membrane</keyword>
<dbReference type="GO" id="GO:0005886">
    <property type="term" value="C:plasma membrane"/>
    <property type="evidence" value="ECO:0007669"/>
    <property type="project" value="UniProtKB-SubCell"/>
</dbReference>
<feature type="compositionally biased region" description="Basic residues" evidence="6">
    <location>
        <begin position="445"/>
        <end position="454"/>
    </location>
</feature>
<dbReference type="PANTHER" id="PTHR43124">
    <property type="entry name" value="PURINE EFFLUX PUMP PBUE"/>
    <property type="match status" value="1"/>
</dbReference>
<dbReference type="CDD" id="cd17324">
    <property type="entry name" value="MFS_NepI_like"/>
    <property type="match status" value="1"/>
</dbReference>
<proteinExistence type="predicted"/>
<comment type="subcellular location">
    <subcellularLocation>
        <location evidence="1">Cell membrane</location>
        <topology evidence="1">Multi-pass membrane protein</topology>
    </subcellularLocation>
</comment>
<dbReference type="GO" id="GO:0022857">
    <property type="term" value="F:transmembrane transporter activity"/>
    <property type="evidence" value="ECO:0007669"/>
    <property type="project" value="InterPro"/>
</dbReference>
<keyword evidence="2" id="KW-1003">Cell membrane</keyword>
<evidence type="ECO:0000256" key="2">
    <source>
        <dbReference type="ARBA" id="ARBA00022475"/>
    </source>
</evidence>
<dbReference type="PROSITE" id="PS50850">
    <property type="entry name" value="MFS"/>
    <property type="match status" value="1"/>
</dbReference>
<evidence type="ECO:0000313" key="10">
    <source>
        <dbReference type="Proteomes" id="UP000642748"/>
    </source>
</evidence>
<feature type="compositionally biased region" description="Low complexity" evidence="6">
    <location>
        <begin position="411"/>
        <end position="426"/>
    </location>
</feature>
<dbReference type="Pfam" id="PF07690">
    <property type="entry name" value="MFS_1"/>
    <property type="match status" value="1"/>
</dbReference>
<dbReference type="InterPro" id="IPR036259">
    <property type="entry name" value="MFS_trans_sf"/>
</dbReference>
<dbReference type="SUPFAM" id="SSF103473">
    <property type="entry name" value="MFS general substrate transporter"/>
    <property type="match status" value="1"/>
</dbReference>
<comment type="caution">
    <text evidence="9">The sequence shown here is derived from an EMBL/GenBank/DDBJ whole genome shotgun (WGS) entry which is preliminary data.</text>
</comment>
<dbReference type="Gene3D" id="1.20.1250.20">
    <property type="entry name" value="MFS general substrate transporter like domains"/>
    <property type="match status" value="1"/>
</dbReference>
<feature type="region of interest" description="Disordered" evidence="6">
    <location>
        <begin position="404"/>
        <end position="454"/>
    </location>
</feature>
<feature type="transmembrane region" description="Helical" evidence="7">
    <location>
        <begin position="224"/>
        <end position="250"/>
    </location>
</feature>
<feature type="transmembrane region" description="Helical" evidence="7">
    <location>
        <begin position="157"/>
        <end position="175"/>
    </location>
</feature>
<dbReference type="AlphaFoldDB" id="A0A8J3QW53"/>
<evidence type="ECO:0000256" key="6">
    <source>
        <dbReference type="SAM" id="MobiDB-lite"/>
    </source>
</evidence>
<keyword evidence="4 7" id="KW-1133">Transmembrane helix</keyword>
<evidence type="ECO:0000256" key="4">
    <source>
        <dbReference type="ARBA" id="ARBA00022989"/>
    </source>
</evidence>
<dbReference type="RefSeq" id="WP_239133751.1">
    <property type="nucleotide sequence ID" value="NZ_BONZ01000038.1"/>
</dbReference>
<dbReference type="InterPro" id="IPR050189">
    <property type="entry name" value="MFS_Efflux_Transporters"/>
</dbReference>
<evidence type="ECO:0000256" key="5">
    <source>
        <dbReference type="ARBA" id="ARBA00023136"/>
    </source>
</evidence>
<dbReference type="Proteomes" id="UP000642748">
    <property type="component" value="Unassembled WGS sequence"/>
</dbReference>
<accession>A0A8J3QW53</accession>
<dbReference type="InterPro" id="IPR020846">
    <property type="entry name" value="MFS_dom"/>
</dbReference>
<feature type="transmembrane region" description="Helical" evidence="7">
    <location>
        <begin position="377"/>
        <end position="399"/>
    </location>
</feature>
<gene>
    <name evidence="9" type="primary">sotB</name>
    <name evidence="9" type="ORF">Raf01_40180</name>
</gene>
<dbReference type="PANTHER" id="PTHR43124:SF4">
    <property type="entry name" value="SUGAR EFFLUX TRANSPORTER"/>
    <property type="match status" value="1"/>
</dbReference>
<feature type="domain" description="Major facilitator superfamily (MFS) profile" evidence="8">
    <location>
        <begin position="29"/>
        <end position="400"/>
    </location>
</feature>